<evidence type="ECO:0000256" key="2">
    <source>
        <dbReference type="SAM" id="MobiDB-lite"/>
    </source>
</evidence>
<evidence type="ECO:0000313" key="3">
    <source>
        <dbReference type="Proteomes" id="UP000095280"/>
    </source>
</evidence>
<feature type="compositionally biased region" description="Basic and acidic residues" evidence="2">
    <location>
        <begin position="426"/>
        <end position="439"/>
    </location>
</feature>
<evidence type="ECO:0000256" key="1">
    <source>
        <dbReference type="SAM" id="Coils"/>
    </source>
</evidence>
<feature type="compositionally biased region" description="Basic and acidic residues" evidence="2">
    <location>
        <begin position="489"/>
        <end position="501"/>
    </location>
</feature>
<feature type="coiled-coil region" evidence="1">
    <location>
        <begin position="138"/>
        <end position="172"/>
    </location>
</feature>
<accession>A0A1I8JBB6</accession>
<evidence type="ECO:0000313" key="4">
    <source>
        <dbReference type="WBParaSite" id="maker-uti_cns_0046614-snap-gene-1.6-mRNA-1"/>
    </source>
</evidence>
<proteinExistence type="predicted"/>
<feature type="compositionally biased region" description="Low complexity" evidence="2">
    <location>
        <begin position="444"/>
        <end position="462"/>
    </location>
</feature>
<dbReference type="Proteomes" id="UP000095280">
    <property type="component" value="Unplaced"/>
</dbReference>
<name>A0A1I8JBB6_9PLAT</name>
<keyword evidence="1" id="KW-0175">Coiled coil</keyword>
<dbReference type="WBParaSite" id="maker-uti_cns_0046614-snap-gene-1.6-mRNA-1">
    <property type="protein sequence ID" value="maker-uti_cns_0046614-snap-gene-1.6-mRNA-1"/>
    <property type="gene ID" value="maker-uti_cns_0046614-snap-gene-1.6"/>
</dbReference>
<protein>
    <submittedName>
        <fullName evidence="4">BEN domain-containing protein</fullName>
    </submittedName>
</protein>
<reference evidence="4" key="1">
    <citation type="submission" date="2016-11" db="UniProtKB">
        <authorList>
            <consortium name="WormBaseParasite"/>
        </authorList>
    </citation>
    <scope>IDENTIFICATION</scope>
</reference>
<dbReference type="AlphaFoldDB" id="A0A1I8JBB6"/>
<keyword evidence="3" id="KW-1185">Reference proteome</keyword>
<organism evidence="3 4">
    <name type="scientific">Macrostomum lignano</name>
    <dbReference type="NCBI Taxonomy" id="282301"/>
    <lineage>
        <taxon>Eukaryota</taxon>
        <taxon>Metazoa</taxon>
        <taxon>Spiralia</taxon>
        <taxon>Lophotrochozoa</taxon>
        <taxon>Platyhelminthes</taxon>
        <taxon>Rhabditophora</taxon>
        <taxon>Macrostomorpha</taxon>
        <taxon>Macrostomida</taxon>
        <taxon>Macrostomidae</taxon>
        <taxon>Macrostomum</taxon>
    </lineage>
</organism>
<sequence length="538" mass="58350">MLNARRKRTTTNDQQFPRYWVGKILAGRSAGENDLFSEEYIKAEGTSGSGPYAEGQHVEARTSQRSKAQAVELVHGPIAGPRNTALKELGKFRKKFLVATGAVDLPDDGCSMCASYRQEVGTLKTRLRQMQDLQESQREVHSAVVEDLERKVEKLRSELDVAKKELEQLGDAEQQGAHDVFYERWRRSADQLKAVTAIQQTLLQAMHKTAVCLGSAQQELMEQTAAAIASSDESCGMKIADHTLQMPSMASVGGGDMVDVTASATAPADSRLGSLSGALRSTVAASMRCALPRLDEASQTARNSDDELVPLVGSHPAVFVRHSFFGPMRSTVAAFHRQKTQTSQKALLRLLCREVFTEEEQLNCSFTGRQWDGGRNLPPIPEAKREAIIAFLSDVKVPTTDPSSGTCLLGRAFGAVKEVTLRNKTKRESANKANSRPDDQNPTAATGTADDQADADAGSASQHQKRRRTDKEAPTSGDGASIRKSSKRSRPDGVDEDDSRHSKSAFGHGTHNSKKHKSDSSRPASSHRSGTGHGRGTG</sequence>
<feature type="region of interest" description="Disordered" evidence="2">
    <location>
        <begin position="423"/>
        <end position="538"/>
    </location>
</feature>